<dbReference type="Pfam" id="PF03492">
    <property type="entry name" value="Methyltransf_7"/>
    <property type="match status" value="1"/>
</dbReference>
<sequence length="172" mass="19614">MASFVLLTLDVLVQEVILCCGCPRFILGTPISFFKSSSNYFMSRVALDYLCLTTEGLRDSFNLLVYYPSAKEIHMTMETSNVFVMQKFEVQETIIASEIFEQGRQSFLENLELYGNMISNTLRSTFGELLEGHIGVELTNTYLLRSKQKFAIHLKCLKMKTLLCGMSPMSRN</sequence>
<gene>
    <name evidence="4" type="ORF">CSSPJE1EN1_LOCUS11429</name>
</gene>
<dbReference type="Gene3D" id="3.40.50.150">
    <property type="entry name" value="Vaccinia Virus protein VP39"/>
    <property type="match status" value="1"/>
</dbReference>
<organism evidence="4 5">
    <name type="scientific">Sphagnum jensenii</name>
    <dbReference type="NCBI Taxonomy" id="128206"/>
    <lineage>
        <taxon>Eukaryota</taxon>
        <taxon>Viridiplantae</taxon>
        <taxon>Streptophyta</taxon>
        <taxon>Embryophyta</taxon>
        <taxon>Bryophyta</taxon>
        <taxon>Sphagnophytina</taxon>
        <taxon>Sphagnopsida</taxon>
        <taxon>Sphagnales</taxon>
        <taxon>Sphagnaceae</taxon>
        <taxon>Sphagnum</taxon>
    </lineage>
</organism>
<dbReference type="EMBL" id="OZ020113">
    <property type="protein sequence ID" value="CAK9265951.1"/>
    <property type="molecule type" value="Genomic_DNA"/>
</dbReference>
<dbReference type="InterPro" id="IPR005299">
    <property type="entry name" value="MeTrfase_7"/>
</dbReference>
<dbReference type="InterPro" id="IPR042086">
    <property type="entry name" value="MeTrfase_capping"/>
</dbReference>
<dbReference type="Gene3D" id="1.10.1200.270">
    <property type="entry name" value="Methyltransferase, alpha-helical capping domain"/>
    <property type="match status" value="1"/>
</dbReference>
<evidence type="ECO:0000256" key="3">
    <source>
        <dbReference type="SAM" id="SignalP"/>
    </source>
</evidence>
<evidence type="ECO:0000256" key="1">
    <source>
        <dbReference type="ARBA" id="ARBA00022723"/>
    </source>
</evidence>
<dbReference type="SUPFAM" id="SSF53335">
    <property type="entry name" value="S-adenosyl-L-methionine-dependent methyltransferases"/>
    <property type="match status" value="1"/>
</dbReference>
<reference evidence="4" key="1">
    <citation type="submission" date="2024-02" db="EMBL/GenBank/DDBJ databases">
        <authorList>
            <consortium name="ELIXIR-Norway"/>
            <consortium name="Elixir Norway"/>
        </authorList>
    </citation>
    <scope>NUCLEOTIDE SEQUENCE</scope>
</reference>
<dbReference type="Proteomes" id="UP001497444">
    <property type="component" value="Chromosome 18"/>
</dbReference>
<keyword evidence="1" id="KW-0479">Metal-binding</keyword>
<name>A0ABP0WIG2_9BRYO</name>
<dbReference type="InterPro" id="IPR029063">
    <property type="entry name" value="SAM-dependent_MTases_sf"/>
</dbReference>
<keyword evidence="3" id="KW-0732">Signal</keyword>
<evidence type="ECO:0000313" key="5">
    <source>
        <dbReference type="Proteomes" id="UP001497444"/>
    </source>
</evidence>
<keyword evidence="5" id="KW-1185">Reference proteome</keyword>
<evidence type="ECO:0000313" key="4">
    <source>
        <dbReference type="EMBL" id="CAK9265951.1"/>
    </source>
</evidence>
<protein>
    <submittedName>
        <fullName evidence="4">Uncharacterized protein</fullName>
    </submittedName>
</protein>
<keyword evidence="2" id="KW-0460">Magnesium</keyword>
<feature type="chain" id="PRO_5045076839" evidence="3">
    <location>
        <begin position="29"/>
        <end position="172"/>
    </location>
</feature>
<accession>A0ABP0WIG2</accession>
<proteinExistence type="predicted"/>
<evidence type="ECO:0000256" key="2">
    <source>
        <dbReference type="ARBA" id="ARBA00022842"/>
    </source>
</evidence>
<feature type="signal peptide" evidence="3">
    <location>
        <begin position="1"/>
        <end position="28"/>
    </location>
</feature>